<dbReference type="PANTHER" id="PTHR43046">
    <property type="entry name" value="GDP-MANNOSE MANNOSYL HYDROLASE"/>
    <property type="match status" value="1"/>
</dbReference>
<feature type="domain" description="Nudix hydrolase" evidence="5">
    <location>
        <begin position="2"/>
        <end position="137"/>
    </location>
</feature>
<dbReference type="Gene3D" id="3.90.79.10">
    <property type="entry name" value="Nucleoside Triphosphate Pyrophosphohydrolase"/>
    <property type="match status" value="1"/>
</dbReference>
<dbReference type="InterPro" id="IPR015797">
    <property type="entry name" value="NUDIX_hydrolase-like_dom_sf"/>
</dbReference>
<dbReference type="InterPro" id="IPR020476">
    <property type="entry name" value="Nudix_hydrolase"/>
</dbReference>
<comment type="similarity">
    <text evidence="2 4">Belongs to the Nudix hydrolase family.</text>
</comment>
<evidence type="ECO:0000256" key="1">
    <source>
        <dbReference type="ARBA" id="ARBA00001946"/>
    </source>
</evidence>
<evidence type="ECO:0000313" key="6">
    <source>
        <dbReference type="EMBL" id="SFN43270.1"/>
    </source>
</evidence>
<evidence type="ECO:0000313" key="7">
    <source>
        <dbReference type="Proteomes" id="UP000198867"/>
    </source>
</evidence>
<sequence>MDIRVAAYGVIIDGDRILLAHWREHGRSGWTLPGGGIDPGEDPADAAVREIFEETGYTAELADLLGISSFVAQPEDRLTPGATEALHGLRIIYRAHVTGGELTHEIGGSTDQAAWHPLAAIPSLNHVALVDVALGML</sequence>
<comment type="cofactor">
    <cofactor evidence="1">
        <name>Mg(2+)</name>
        <dbReference type="ChEBI" id="CHEBI:18420"/>
    </cofactor>
</comment>
<proteinExistence type="inferred from homology"/>
<name>A0A1I4Z046_9MICO</name>
<dbReference type="STRING" id="995034.SAMN05216219_0619"/>
<evidence type="ECO:0000256" key="2">
    <source>
        <dbReference type="ARBA" id="ARBA00005582"/>
    </source>
</evidence>
<dbReference type="CDD" id="cd02883">
    <property type="entry name" value="NUDIX_Hydrolase"/>
    <property type="match status" value="1"/>
</dbReference>
<evidence type="ECO:0000256" key="4">
    <source>
        <dbReference type="RuleBase" id="RU003476"/>
    </source>
</evidence>
<gene>
    <name evidence="6" type="ORF">SAMN05216219_0619</name>
</gene>
<dbReference type="PRINTS" id="PR00502">
    <property type="entry name" value="NUDIXFAMILY"/>
</dbReference>
<organism evidence="6 7">
    <name type="scientific">Mycetocola miduiensis</name>
    <dbReference type="NCBI Taxonomy" id="995034"/>
    <lineage>
        <taxon>Bacteria</taxon>
        <taxon>Bacillati</taxon>
        <taxon>Actinomycetota</taxon>
        <taxon>Actinomycetes</taxon>
        <taxon>Micrococcales</taxon>
        <taxon>Microbacteriaceae</taxon>
        <taxon>Mycetocola</taxon>
    </lineage>
</organism>
<evidence type="ECO:0000259" key="5">
    <source>
        <dbReference type="PROSITE" id="PS51462"/>
    </source>
</evidence>
<keyword evidence="3 4" id="KW-0378">Hydrolase</keyword>
<dbReference type="SUPFAM" id="SSF55811">
    <property type="entry name" value="Nudix"/>
    <property type="match status" value="1"/>
</dbReference>
<dbReference type="InterPro" id="IPR020084">
    <property type="entry name" value="NUDIX_hydrolase_CS"/>
</dbReference>
<dbReference type="PANTHER" id="PTHR43046:SF16">
    <property type="entry name" value="ADP-RIBOSE PYROPHOSPHATASE YJHB-RELATED"/>
    <property type="match status" value="1"/>
</dbReference>
<evidence type="ECO:0000256" key="3">
    <source>
        <dbReference type="ARBA" id="ARBA00022801"/>
    </source>
</evidence>
<dbReference type="GO" id="GO:0016787">
    <property type="term" value="F:hydrolase activity"/>
    <property type="evidence" value="ECO:0007669"/>
    <property type="project" value="UniProtKB-KW"/>
</dbReference>
<dbReference type="Proteomes" id="UP000198867">
    <property type="component" value="Unassembled WGS sequence"/>
</dbReference>
<dbReference type="PROSITE" id="PS51462">
    <property type="entry name" value="NUDIX"/>
    <property type="match status" value="1"/>
</dbReference>
<dbReference type="EMBL" id="FOVM01000001">
    <property type="protein sequence ID" value="SFN43270.1"/>
    <property type="molecule type" value="Genomic_DNA"/>
</dbReference>
<dbReference type="AlphaFoldDB" id="A0A1I4Z046"/>
<dbReference type="RefSeq" id="WP_177216691.1">
    <property type="nucleotide sequence ID" value="NZ_FOVM01000001.1"/>
</dbReference>
<dbReference type="InterPro" id="IPR000086">
    <property type="entry name" value="NUDIX_hydrolase_dom"/>
</dbReference>
<reference evidence="7" key="1">
    <citation type="submission" date="2016-10" db="EMBL/GenBank/DDBJ databases">
        <authorList>
            <person name="Varghese N."/>
            <person name="Submissions S."/>
        </authorList>
    </citation>
    <scope>NUCLEOTIDE SEQUENCE [LARGE SCALE GENOMIC DNA]</scope>
    <source>
        <strain evidence="7">CGMCC 1.11101</strain>
    </source>
</reference>
<keyword evidence="7" id="KW-1185">Reference proteome</keyword>
<dbReference type="Pfam" id="PF00293">
    <property type="entry name" value="NUDIX"/>
    <property type="match status" value="1"/>
</dbReference>
<accession>A0A1I4Z046</accession>
<dbReference type="PROSITE" id="PS00893">
    <property type="entry name" value="NUDIX_BOX"/>
    <property type="match status" value="1"/>
</dbReference>
<protein>
    <submittedName>
        <fullName evidence="6">8-oxo-dGTP diphosphatase</fullName>
    </submittedName>
</protein>